<name>A0A9X3YN83_9GAMM</name>
<evidence type="ECO:0000256" key="1">
    <source>
        <dbReference type="ARBA" id="ARBA00022729"/>
    </source>
</evidence>
<reference evidence="3" key="1">
    <citation type="submission" date="2023-02" db="EMBL/GenBank/DDBJ databases">
        <title>Tahibacter soli sp. nov. isolated from soil.</title>
        <authorList>
            <person name="Baek J.H."/>
            <person name="Lee J.K."/>
            <person name="Choi D.G."/>
            <person name="Jeon C.O."/>
        </authorList>
    </citation>
    <scope>NUCLEOTIDE SEQUENCE</scope>
    <source>
        <strain evidence="3">BL</strain>
    </source>
</reference>
<dbReference type="InterPro" id="IPR002475">
    <property type="entry name" value="Bcl2-like"/>
</dbReference>
<proteinExistence type="predicted"/>
<dbReference type="PROSITE" id="PS51257">
    <property type="entry name" value="PROKAR_LIPOPROTEIN"/>
    <property type="match status" value="1"/>
</dbReference>
<dbReference type="InterPro" id="IPR013517">
    <property type="entry name" value="FG-GAP"/>
</dbReference>
<dbReference type="PANTHER" id="PTHR46580">
    <property type="entry name" value="SENSOR KINASE-RELATED"/>
    <property type="match status" value="1"/>
</dbReference>
<keyword evidence="1 2" id="KW-0732">Signal</keyword>
<organism evidence="3 4">
    <name type="scientific">Tahibacter soli</name>
    <dbReference type="NCBI Taxonomy" id="2983605"/>
    <lineage>
        <taxon>Bacteria</taxon>
        <taxon>Pseudomonadati</taxon>
        <taxon>Pseudomonadota</taxon>
        <taxon>Gammaproteobacteria</taxon>
        <taxon>Lysobacterales</taxon>
        <taxon>Rhodanobacteraceae</taxon>
        <taxon>Tahibacter</taxon>
    </lineage>
</organism>
<dbReference type="Gene3D" id="2.130.10.130">
    <property type="entry name" value="Integrin alpha, N-terminal"/>
    <property type="match status" value="2"/>
</dbReference>
<dbReference type="Proteomes" id="UP001139971">
    <property type="component" value="Unassembled WGS sequence"/>
</dbReference>
<evidence type="ECO:0000313" key="3">
    <source>
        <dbReference type="EMBL" id="MDC8014839.1"/>
    </source>
</evidence>
<dbReference type="RefSeq" id="WP_263540921.1">
    <property type="nucleotide sequence ID" value="NZ_JAOVZO020000019.1"/>
</dbReference>
<feature type="chain" id="PRO_5040810135" evidence="2">
    <location>
        <begin position="21"/>
        <end position="450"/>
    </location>
</feature>
<keyword evidence="4" id="KW-1185">Reference proteome</keyword>
<dbReference type="InterPro" id="IPR028994">
    <property type="entry name" value="Integrin_alpha_N"/>
</dbReference>
<feature type="signal peptide" evidence="2">
    <location>
        <begin position="1"/>
        <end position="20"/>
    </location>
</feature>
<accession>A0A9X3YN83</accession>
<evidence type="ECO:0000313" key="4">
    <source>
        <dbReference type="Proteomes" id="UP001139971"/>
    </source>
</evidence>
<evidence type="ECO:0000256" key="2">
    <source>
        <dbReference type="SAM" id="SignalP"/>
    </source>
</evidence>
<dbReference type="AlphaFoldDB" id="A0A9X3YN83"/>
<dbReference type="Pfam" id="PF13517">
    <property type="entry name" value="FG-GAP_3"/>
    <property type="match status" value="2"/>
</dbReference>
<protein>
    <submittedName>
        <fullName evidence="3">VCBS repeat-containing protein</fullName>
    </submittedName>
</protein>
<dbReference type="SUPFAM" id="SSF69318">
    <property type="entry name" value="Integrin alpha N-terminal domain"/>
    <property type="match status" value="1"/>
</dbReference>
<sequence length="450" mass="46872">MPIRSLLPAVTFAVLVAGCAATTTKPRTDADPVAERARAAQPACAASTVAAQPRYAAEPYDSGLPAAGQWRDRFDVADMNGDGIADIVHGPARKSRGTPAIFLGDGAGHFSLWKDAHFPALPYDYGAIVAADFNRDGRADVALAAHLRGFATLVADGGGQFAPWGEGLALYAPTQTVDTPIFTSRNLAAVDWNGDGATDLVALNEGPSRFVAGTLREAFAIWLNRNGGWERVRPENALDTYGDALAIGDIDGDGRPDALIGTQVPGMRMTLLMNDGRAYRPAELRSVPLSATVSAVALHDFDGDGRAEPVDASLAVAGGRWCASLQHVAIPARGGERYTVLSGDASRDPFVAIAVGDVAGSGRGGDVVAVRASGGAFVFRRERDRFVRDVDIAPPERYAHCHAFDAKLVPVRGGARLVVSYAGDDDGSGGPQCAGGGGFAAWTLAPKDAP</sequence>
<dbReference type="EMBL" id="JAOVZO020000019">
    <property type="protein sequence ID" value="MDC8014839.1"/>
    <property type="molecule type" value="Genomic_DNA"/>
</dbReference>
<gene>
    <name evidence="3" type="ORF">OD750_020020</name>
</gene>
<dbReference type="PROSITE" id="PS50062">
    <property type="entry name" value="BCL2_FAMILY"/>
    <property type="match status" value="1"/>
</dbReference>
<comment type="caution">
    <text evidence="3">The sequence shown here is derived from an EMBL/GenBank/DDBJ whole genome shotgun (WGS) entry which is preliminary data.</text>
</comment>